<evidence type="ECO:0000313" key="3">
    <source>
        <dbReference type="Proteomes" id="UP000663903"/>
    </source>
</evidence>
<evidence type="ECO:0000313" key="2">
    <source>
        <dbReference type="EMBL" id="QTD44766.1"/>
    </source>
</evidence>
<keyword evidence="3" id="KW-1185">Reference proteome</keyword>
<dbReference type="Gene3D" id="3.30.1340.30">
    <property type="match status" value="1"/>
</dbReference>
<gene>
    <name evidence="2" type="ORF">J1M35_17050</name>
</gene>
<dbReference type="EMBL" id="CP071796">
    <property type="protein sequence ID" value="QTD44766.1"/>
    <property type="molecule type" value="Genomic_DNA"/>
</dbReference>
<dbReference type="PROSITE" id="PS51257">
    <property type="entry name" value="PROKAR_LIPOPROTEIN"/>
    <property type="match status" value="1"/>
</dbReference>
<name>A0A975CFE0_9BURK</name>
<organism evidence="2 3">
    <name type="scientific">Ottowia testudinis</name>
    <dbReference type="NCBI Taxonomy" id="2816950"/>
    <lineage>
        <taxon>Bacteria</taxon>
        <taxon>Pseudomonadati</taxon>
        <taxon>Pseudomonadota</taxon>
        <taxon>Betaproteobacteria</taxon>
        <taxon>Burkholderiales</taxon>
        <taxon>Comamonadaceae</taxon>
        <taxon>Ottowia</taxon>
    </lineage>
</organism>
<proteinExistence type="predicted"/>
<accession>A0A975CFE0</accession>
<sequence length="132" mass="13498">MRSPFSALKPHLATRCGRALAVGAALLVTGCTGGTPWGATPQNLPQVTLPRLEHIPAHVDAGTNAGAQRLAERVRAALAAQPALSAVQVEGYEGGLIILSGTAPSPAGRAQAVQLARQVVGVREVVDRLAGR</sequence>
<protein>
    <submittedName>
        <fullName evidence="2">BON domain-containing protein</fullName>
    </submittedName>
</protein>
<feature type="domain" description="BON" evidence="1">
    <location>
        <begin position="66"/>
        <end position="132"/>
    </location>
</feature>
<evidence type="ECO:0000259" key="1">
    <source>
        <dbReference type="PROSITE" id="PS50914"/>
    </source>
</evidence>
<reference evidence="2" key="1">
    <citation type="submission" date="2021-03" db="EMBL/GenBank/DDBJ databases">
        <title>Ottowia sp. 27C isolated from the cloaca of a Giant Asian pond turtle (Heosemys grandis).</title>
        <authorList>
            <person name="Spergser J."/>
            <person name="Busse H.-J."/>
        </authorList>
    </citation>
    <scope>NUCLEOTIDE SEQUENCE</scope>
    <source>
        <strain evidence="2">27C</strain>
    </source>
</reference>
<dbReference type="Proteomes" id="UP000663903">
    <property type="component" value="Chromosome"/>
</dbReference>
<dbReference type="KEGG" id="otd:J1M35_17050"/>
<dbReference type="Pfam" id="PF04972">
    <property type="entry name" value="BON"/>
    <property type="match status" value="1"/>
</dbReference>
<dbReference type="PROSITE" id="PS50914">
    <property type="entry name" value="BON"/>
    <property type="match status" value="1"/>
</dbReference>
<dbReference type="AlphaFoldDB" id="A0A975CFE0"/>
<dbReference type="InterPro" id="IPR007055">
    <property type="entry name" value="BON_dom"/>
</dbReference>
<dbReference type="RefSeq" id="WP_208008329.1">
    <property type="nucleotide sequence ID" value="NZ_CP071796.1"/>
</dbReference>